<evidence type="ECO:0000256" key="3">
    <source>
        <dbReference type="ARBA" id="ARBA00013085"/>
    </source>
</evidence>
<dbReference type="SUPFAM" id="SSF89550">
    <property type="entry name" value="PHP domain-like"/>
    <property type="match status" value="1"/>
</dbReference>
<protein>
    <recommendedName>
        <fullName evidence="3 8">Histidinol-phosphatase</fullName>
        <shortName evidence="8">HolPase</shortName>
        <ecNumber evidence="3 8">3.1.3.15</ecNumber>
    </recommendedName>
</protein>
<dbReference type="EC" id="3.1.3.15" evidence="3 8"/>
<accession>A0A6G8PZX3</accession>
<dbReference type="InterPro" id="IPR016195">
    <property type="entry name" value="Pol/histidinol_Pase-like"/>
</dbReference>
<evidence type="ECO:0000259" key="9">
    <source>
        <dbReference type="Pfam" id="PF02811"/>
    </source>
</evidence>
<dbReference type="Proteomes" id="UP000502706">
    <property type="component" value="Chromosome"/>
</dbReference>
<comment type="pathway">
    <text evidence="1 8">Amino-acid biosynthesis; L-histidine biosynthesis; L-histidine from 5-phospho-alpha-D-ribose 1-diphosphate: step 8/9.</text>
</comment>
<dbReference type="InterPro" id="IPR010140">
    <property type="entry name" value="Histidinol_P_phosphatase_HisJ"/>
</dbReference>
<evidence type="ECO:0000313" key="11">
    <source>
        <dbReference type="Proteomes" id="UP000502706"/>
    </source>
</evidence>
<keyword evidence="5 8" id="KW-0378">Hydrolase</keyword>
<dbReference type="PANTHER" id="PTHR21039">
    <property type="entry name" value="HISTIDINOL PHOSPHATASE-RELATED"/>
    <property type="match status" value="1"/>
</dbReference>
<dbReference type="PANTHER" id="PTHR21039:SF0">
    <property type="entry name" value="HISTIDINOL-PHOSPHATASE"/>
    <property type="match status" value="1"/>
</dbReference>
<dbReference type="CDD" id="cd12110">
    <property type="entry name" value="PHP_HisPPase_Hisj_like"/>
    <property type="match status" value="1"/>
</dbReference>
<dbReference type="Pfam" id="PF02811">
    <property type="entry name" value="PHP"/>
    <property type="match status" value="1"/>
</dbReference>
<dbReference type="NCBIfam" id="TIGR01856">
    <property type="entry name" value="hisJ_fam"/>
    <property type="match status" value="1"/>
</dbReference>
<reference evidence="10 11" key="1">
    <citation type="submission" date="2019-10" db="EMBL/GenBank/DDBJ databases">
        <title>Rubrobacter sp nov SCSIO 52915 isolated from a deep-sea sediment in the South China Sea.</title>
        <authorList>
            <person name="Chen R.W."/>
        </authorList>
    </citation>
    <scope>NUCLEOTIDE SEQUENCE [LARGE SCALE GENOMIC DNA]</scope>
    <source>
        <strain evidence="10 11">SCSIO 52915</strain>
    </source>
</reference>
<keyword evidence="4 8" id="KW-0028">Amino-acid biosynthesis</keyword>
<dbReference type="KEGG" id="rmar:GBA65_15585"/>
<proteinExistence type="inferred from homology"/>
<dbReference type="GO" id="GO:0004401">
    <property type="term" value="F:histidinol-phosphatase activity"/>
    <property type="evidence" value="ECO:0007669"/>
    <property type="project" value="UniProtKB-UniRule"/>
</dbReference>
<evidence type="ECO:0000256" key="8">
    <source>
        <dbReference type="RuleBase" id="RU366003"/>
    </source>
</evidence>
<evidence type="ECO:0000256" key="1">
    <source>
        <dbReference type="ARBA" id="ARBA00004970"/>
    </source>
</evidence>
<evidence type="ECO:0000256" key="4">
    <source>
        <dbReference type="ARBA" id="ARBA00022605"/>
    </source>
</evidence>
<evidence type="ECO:0000313" key="10">
    <source>
        <dbReference type="EMBL" id="QIN79718.1"/>
    </source>
</evidence>
<comment type="similarity">
    <text evidence="2 8">Belongs to the PHP hydrolase family. HisK subfamily.</text>
</comment>
<organism evidence="10 11">
    <name type="scientific">Rubrobacter marinus</name>
    <dbReference type="NCBI Taxonomy" id="2653852"/>
    <lineage>
        <taxon>Bacteria</taxon>
        <taxon>Bacillati</taxon>
        <taxon>Actinomycetota</taxon>
        <taxon>Rubrobacteria</taxon>
        <taxon>Rubrobacterales</taxon>
        <taxon>Rubrobacteraceae</taxon>
        <taxon>Rubrobacter</taxon>
    </lineage>
</organism>
<dbReference type="EMBL" id="CP045121">
    <property type="protein sequence ID" value="QIN79718.1"/>
    <property type="molecule type" value="Genomic_DNA"/>
</dbReference>
<evidence type="ECO:0000256" key="5">
    <source>
        <dbReference type="ARBA" id="ARBA00022801"/>
    </source>
</evidence>
<gene>
    <name evidence="10" type="ORF">GBA65_15585</name>
</gene>
<feature type="domain" description="PHP" evidence="9">
    <location>
        <begin position="30"/>
        <end position="194"/>
    </location>
</feature>
<dbReference type="UniPathway" id="UPA00031">
    <property type="reaction ID" value="UER00013"/>
</dbReference>
<name>A0A6G8PZX3_9ACTN</name>
<dbReference type="InterPro" id="IPR004013">
    <property type="entry name" value="PHP_dom"/>
</dbReference>
<dbReference type="GO" id="GO:0000105">
    <property type="term" value="P:L-histidine biosynthetic process"/>
    <property type="evidence" value="ECO:0007669"/>
    <property type="project" value="UniProtKB-UniRule"/>
</dbReference>
<dbReference type="NCBIfam" id="NF005596">
    <property type="entry name" value="PRK07328.1"/>
    <property type="match status" value="1"/>
</dbReference>
<evidence type="ECO:0000256" key="7">
    <source>
        <dbReference type="ARBA" id="ARBA00049158"/>
    </source>
</evidence>
<keyword evidence="6 8" id="KW-0368">Histidine biosynthesis</keyword>
<keyword evidence="11" id="KW-1185">Reference proteome</keyword>
<evidence type="ECO:0000256" key="2">
    <source>
        <dbReference type="ARBA" id="ARBA00009152"/>
    </source>
</evidence>
<sequence>MPRGTPWYGGRGALIDYHLHVIAHDDRPMTVENILAYCEVAKSRGIRQLGITEHDRYLDKIDLGAFKEARELSQDVELRIGIEIDFVPGAEERMDRDSSALPYDYVIGSVHRVRGEEIDNANVRDIYEKMDAYELYDRYYANVREAALSGRFEIIGHPDLIKIFKTYPQRDITPMLEETADAIAEGGVVVDVNAAGLRKPIGEVYPSRELLEMFFRRGVPIVLSSDAHAADQVAMGYDKSIPLVREVGYREVATFKDRERGTLSLA</sequence>
<dbReference type="Gene3D" id="3.20.20.140">
    <property type="entry name" value="Metal-dependent hydrolases"/>
    <property type="match status" value="1"/>
</dbReference>
<dbReference type="AlphaFoldDB" id="A0A6G8PZX3"/>
<comment type="catalytic activity">
    <reaction evidence="7 8">
        <text>L-histidinol phosphate + H2O = L-histidinol + phosphate</text>
        <dbReference type="Rhea" id="RHEA:14465"/>
        <dbReference type="ChEBI" id="CHEBI:15377"/>
        <dbReference type="ChEBI" id="CHEBI:43474"/>
        <dbReference type="ChEBI" id="CHEBI:57699"/>
        <dbReference type="ChEBI" id="CHEBI:57980"/>
        <dbReference type="EC" id="3.1.3.15"/>
    </reaction>
</comment>
<dbReference type="GO" id="GO:0005737">
    <property type="term" value="C:cytoplasm"/>
    <property type="evidence" value="ECO:0007669"/>
    <property type="project" value="TreeGrafter"/>
</dbReference>
<evidence type="ECO:0000256" key="6">
    <source>
        <dbReference type="ARBA" id="ARBA00023102"/>
    </source>
</evidence>